<proteinExistence type="predicted"/>
<reference evidence="2 3" key="1">
    <citation type="journal article" date="2018" name="IMA Fungus">
        <title>IMA Genome-F 9: Draft genome sequence of Annulohypoxylon stygium, Aspergillus mulundensis, Berkeleyomyces basicola (syn. Thielaviopsis basicola), Ceratocystis smalleyi, two Cercospora beticola strains, Coleophoma cylindrospora, Fusarium fracticaudum, Phialophora cf. hyalina, and Morchella septimelata.</title>
        <authorList>
            <person name="Wingfield B.D."/>
            <person name="Bills G.F."/>
            <person name="Dong Y."/>
            <person name="Huang W."/>
            <person name="Nel W.J."/>
            <person name="Swalarsk-Parry B.S."/>
            <person name="Vaghefi N."/>
            <person name="Wilken P.M."/>
            <person name="An Z."/>
            <person name="de Beer Z.W."/>
            <person name="De Vos L."/>
            <person name="Chen L."/>
            <person name="Duong T.A."/>
            <person name="Gao Y."/>
            <person name="Hammerbacher A."/>
            <person name="Kikkert J.R."/>
            <person name="Li Y."/>
            <person name="Li H."/>
            <person name="Li K."/>
            <person name="Li Q."/>
            <person name="Liu X."/>
            <person name="Ma X."/>
            <person name="Naidoo K."/>
            <person name="Pethybridge S.J."/>
            <person name="Sun J."/>
            <person name="Steenkamp E.T."/>
            <person name="van der Nest M.A."/>
            <person name="van Wyk S."/>
            <person name="Wingfield M.J."/>
            <person name="Xiong C."/>
            <person name="Yue Q."/>
            <person name="Zhang X."/>
        </authorList>
    </citation>
    <scope>NUCLEOTIDE SEQUENCE [LARGE SCALE GENOMIC DNA]</scope>
    <source>
        <strain evidence="2 3">BP6252</strain>
    </source>
</reference>
<feature type="compositionally biased region" description="Basic and acidic residues" evidence="1">
    <location>
        <begin position="70"/>
        <end position="94"/>
    </location>
</feature>
<feature type="compositionally biased region" description="Basic and acidic residues" evidence="1">
    <location>
        <begin position="159"/>
        <end position="183"/>
    </location>
</feature>
<evidence type="ECO:0000313" key="3">
    <source>
        <dbReference type="Proteomes" id="UP000256645"/>
    </source>
</evidence>
<evidence type="ECO:0000313" key="2">
    <source>
        <dbReference type="EMBL" id="RDW88820.1"/>
    </source>
</evidence>
<keyword evidence="3" id="KW-1185">Reference proteome</keyword>
<feature type="region of interest" description="Disordered" evidence="1">
    <location>
        <begin position="347"/>
        <end position="383"/>
    </location>
</feature>
<dbReference type="STRING" id="1849047.A0A3D8SR72"/>
<dbReference type="EMBL" id="PDLM01000001">
    <property type="protein sequence ID" value="RDW88820.1"/>
    <property type="molecule type" value="Genomic_DNA"/>
</dbReference>
<name>A0A3D8SR72_9HELO</name>
<feature type="region of interest" description="Disordered" evidence="1">
    <location>
        <begin position="1"/>
        <end position="99"/>
    </location>
</feature>
<comment type="caution">
    <text evidence="2">The sequence shown here is derived from an EMBL/GenBank/DDBJ whole genome shotgun (WGS) entry which is preliminary data.</text>
</comment>
<feature type="region of interest" description="Disordered" evidence="1">
    <location>
        <begin position="251"/>
        <end position="299"/>
    </location>
</feature>
<dbReference type="Proteomes" id="UP000256645">
    <property type="component" value="Unassembled WGS sequence"/>
</dbReference>
<feature type="region of interest" description="Disordered" evidence="1">
    <location>
        <begin position="124"/>
        <end position="183"/>
    </location>
</feature>
<organism evidence="2 3">
    <name type="scientific">Coleophoma cylindrospora</name>
    <dbReference type="NCBI Taxonomy" id="1849047"/>
    <lineage>
        <taxon>Eukaryota</taxon>
        <taxon>Fungi</taxon>
        <taxon>Dikarya</taxon>
        <taxon>Ascomycota</taxon>
        <taxon>Pezizomycotina</taxon>
        <taxon>Leotiomycetes</taxon>
        <taxon>Helotiales</taxon>
        <taxon>Dermateaceae</taxon>
        <taxon>Coleophoma</taxon>
    </lineage>
</organism>
<dbReference type="OrthoDB" id="4202871at2759"/>
<sequence>MAPDESVGNVPSNVDSLFGARTGKQSMGYEEGGSEVRGQRSEARDLDLDARSQPVSRAGPRGSKDQLIGDSKDASVRSHNSERRSQELRSREQPYEQTLGRCLRRAARAIQTLGISVSLSASSMAGNKADKGSLRNVDNDWLSPGDQPPHIQSPGQRMKGRDRGRGQRQQRRGEASIDEKETLGPRILSAENLSSFTSPLLNPTPATAQLLCSSLRLAPSPLQLPVRPSNRPLAPPNLQSDCRPATRLSADAYRSPSHPAPASPSPSYHSSISTSSTSGDSQPPRNHRSALSPYRARRPYSNMATIDELERDFDDHPSLDVSLQDFEHPGSHSDVLSPTFGYLPSQHSGFRSDSDSEMADSISGGRFSPPAWRREGDGKRSSGFWNKTAAVARRRQYSRESSAEYESADDGDATLAAALRTRLPTGSLSPEKQRSPSPEPAQKTLAHGKMIAADVKQEQPDNILAALPQHPNNYIRFAVRAEVNHRTEPIETAINFIRDKFNAATQSWTSLLTFVSIALLSILTLQTLFLPGTPPPVPDLVKVAGLAKAFEPLIFYSENGIAQIADLQATGVAVWDLGESVRSTNMTSAPIIVKELDDLSDSLKTLAIELTRFFTNVDGDVDGILIVMDWAKRELSQLTLRGNPSLMTTMFSNIHVALSRVGVLESPTTGLPTKLGHITTAIFGQTLPQATRHTLQRTFNEFLTVLEEAINNELQHSLALFALFESIDRQFLNLARTVIRETTAQDNAQDDLLSSLWAKILGPNSATIAKFEKNKKLLSNIRAKTVQNKSILLEHNSKLLTLKSNLESLRRKLVSPLVRQNGSTIGIEEQIRGLEDVGVYLGGVRERQRGKLMEMLYGSGSNARGRISRGEEYEREIEGRWDR</sequence>
<feature type="region of interest" description="Disordered" evidence="1">
    <location>
        <begin position="424"/>
        <end position="445"/>
    </location>
</feature>
<evidence type="ECO:0000256" key="1">
    <source>
        <dbReference type="SAM" id="MobiDB-lite"/>
    </source>
</evidence>
<feature type="region of interest" description="Disordered" evidence="1">
    <location>
        <begin position="393"/>
        <end position="412"/>
    </location>
</feature>
<protein>
    <submittedName>
        <fullName evidence="2">Uncharacterized protein</fullName>
    </submittedName>
</protein>
<accession>A0A3D8SR72</accession>
<feature type="compositionally biased region" description="Low complexity" evidence="1">
    <location>
        <begin position="265"/>
        <end position="284"/>
    </location>
</feature>
<dbReference type="AlphaFoldDB" id="A0A3D8SR72"/>
<gene>
    <name evidence="2" type="ORF">BP6252_00852</name>
</gene>
<feature type="compositionally biased region" description="Basic and acidic residues" evidence="1">
    <location>
        <begin position="37"/>
        <end position="50"/>
    </location>
</feature>